<keyword evidence="5" id="KW-1185">Reference proteome</keyword>
<dbReference type="Proteomes" id="UP000255230">
    <property type="component" value="Unassembled WGS sequence"/>
</dbReference>
<dbReference type="EMBL" id="PKJS01000016">
    <property type="protein sequence ID" value="PKZ67966.1"/>
    <property type="molecule type" value="Genomic_DNA"/>
</dbReference>
<dbReference type="Proteomes" id="UP000234914">
    <property type="component" value="Unassembled WGS sequence"/>
</dbReference>
<feature type="transmembrane region" description="Helical" evidence="1">
    <location>
        <begin position="66"/>
        <end position="85"/>
    </location>
</feature>
<keyword evidence="1" id="KW-0812">Transmembrane</keyword>
<proteinExistence type="predicted"/>
<accession>A0A1B8PRZ2</accession>
<gene>
    <name evidence="2" type="ORF">CYJ96_10785</name>
    <name evidence="3" type="ORF">NCTC10465_02290</name>
</gene>
<dbReference type="GeneID" id="35779436"/>
<organism evidence="2 4">
    <name type="scientific">Faucicola osloensis</name>
    <name type="common">Moraxella osloensis</name>
    <dbReference type="NCBI Taxonomy" id="34062"/>
    <lineage>
        <taxon>Bacteria</taxon>
        <taxon>Pseudomonadati</taxon>
        <taxon>Pseudomonadota</taxon>
        <taxon>Gammaproteobacteria</taxon>
        <taxon>Moraxellales</taxon>
        <taxon>Moraxellaceae</taxon>
        <taxon>Faucicola</taxon>
    </lineage>
</organism>
<feature type="transmembrane region" description="Helical" evidence="1">
    <location>
        <begin position="12"/>
        <end position="36"/>
    </location>
</feature>
<dbReference type="Pfam" id="PF03350">
    <property type="entry name" value="UPF0114"/>
    <property type="match status" value="1"/>
</dbReference>
<protein>
    <submittedName>
        <fullName evidence="3">Predicted membrane protein</fullName>
    </submittedName>
</protein>
<name>A0A1B8PRZ2_FAUOS</name>
<evidence type="ECO:0000256" key="1">
    <source>
        <dbReference type="SAM" id="Phobius"/>
    </source>
</evidence>
<dbReference type="AlphaFoldDB" id="A0A1B8PRZ2"/>
<dbReference type="InterPro" id="IPR005134">
    <property type="entry name" value="UPF0114"/>
</dbReference>
<dbReference type="EMBL" id="UGPY01000003">
    <property type="protein sequence ID" value="STZ04835.1"/>
    <property type="molecule type" value="Genomic_DNA"/>
</dbReference>
<keyword evidence="1" id="KW-1133">Transmembrane helix</keyword>
<evidence type="ECO:0000313" key="2">
    <source>
        <dbReference type="EMBL" id="PKZ67966.1"/>
    </source>
</evidence>
<keyword evidence="1" id="KW-0472">Membrane</keyword>
<feature type="transmembrane region" description="Helical" evidence="1">
    <location>
        <begin position="106"/>
        <end position="124"/>
    </location>
</feature>
<evidence type="ECO:0000313" key="5">
    <source>
        <dbReference type="Proteomes" id="UP000255230"/>
    </source>
</evidence>
<reference evidence="2 4" key="1">
    <citation type="submission" date="2017-12" db="EMBL/GenBank/DDBJ databases">
        <title>Phylogenetic diversity of female urinary microbiome.</title>
        <authorList>
            <person name="Thomas-White K."/>
            <person name="Wolfe A.J."/>
        </authorList>
    </citation>
    <scope>NUCLEOTIDE SEQUENCE [LARGE SCALE GENOMIC DNA]</scope>
    <source>
        <strain evidence="2 4">UMB0416</strain>
    </source>
</reference>
<evidence type="ECO:0000313" key="4">
    <source>
        <dbReference type="Proteomes" id="UP000234914"/>
    </source>
</evidence>
<dbReference type="RefSeq" id="WP_036600992.1">
    <property type="nucleotide sequence ID" value="NZ_CP014236.1"/>
</dbReference>
<feature type="transmembrane region" description="Helical" evidence="1">
    <location>
        <begin position="136"/>
        <end position="154"/>
    </location>
</feature>
<evidence type="ECO:0000313" key="3">
    <source>
        <dbReference type="EMBL" id="STZ04835.1"/>
    </source>
</evidence>
<reference evidence="3 5" key="2">
    <citation type="submission" date="2018-06" db="EMBL/GenBank/DDBJ databases">
        <authorList>
            <consortium name="Pathogen Informatics"/>
            <person name="Doyle S."/>
        </authorList>
    </citation>
    <scope>NUCLEOTIDE SEQUENCE [LARGE SCALE GENOMIC DNA]</scope>
    <source>
        <strain evidence="3 5">NCTC10465</strain>
    </source>
</reference>
<sequence>MMEKLFKNSRYLVFLTIIVSLLSSVTLYVASLNIIFHVLSDFVTNPAVKPLDGQILAVNLLKTLDILLIALSFQMIAIAYYRLFISNKPAQESRFLTVLGIHDFHDLKINLMQVSMIILVILFLEQAVESGANFNTFLYGAAIAMVVGAIVLAIKSLRH</sequence>